<dbReference type="InterPro" id="IPR005119">
    <property type="entry name" value="LysR_subst-bd"/>
</dbReference>
<accession>A0A6L6PBE9</accession>
<dbReference type="FunFam" id="1.10.10.10:FF:000001">
    <property type="entry name" value="LysR family transcriptional regulator"/>
    <property type="match status" value="1"/>
</dbReference>
<dbReference type="Pfam" id="PF00126">
    <property type="entry name" value="HTH_1"/>
    <property type="match status" value="1"/>
</dbReference>
<evidence type="ECO:0000256" key="3">
    <source>
        <dbReference type="ARBA" id="ARBA00023125"/>
    </source>
</evidence>
<sequence>MPLPRYTLRQLEAFSTVAETLTFTEAGNRLGLTPSAVSQLVAELEGAVGFRLFDRSTRKVALTSAGKEFLQAAELVLRHLRLAEAAAVDLRKGSTGLVRIAAPMVIAGAILPRIIKSHAEAFPDVTVRIRDASVESMTEMVSTGEVDLAMGPDRNSGAAATHVNLFESPWVLWCAPTHALAGKTLLRWQDLRGEALVAAGRDHERATMQARGNAPDGEGITPADIVDNISTALGIAASGLAATLSPAYVSLWAERFGLIMRHIEEPRVTRQVCLYLPTHRTISAAARGFASYIAQQYGVGEALAHYGS</sequence>
<protein>
    <submittedName>
        <fullName evidence="6">LysR family transcriptional regulator</fullName>
    </submittedName>
</protein>
<dbReference type="Proteomes" id="UP000475582">
    <property type="component" value="Unassembled WGS sequence"/>
</dbReference>
<dbReference type="Gene3D" id="1.10.10.10">
    <property type="entry name" value="Winged helix-like DNA-binding domain superfamily/Winged helix DNA-binding domain"/>
    <property type="match status" value="1"/>
</dbReference>
<dbReference type="EMBL" id="WNKY01000001">
    <property type="protein sequence ID" value="MTV35999.1"/>
    <property type="molecule type" value="Genomic_DNA"/>
</dbReference>
<dbReference type="Gene3D" id="3.40.190.290">
    <property type="match status" value="1"/>
</dbReference>
<keyword evidence="3" id="KW-0238">DNA-binding</keyword>
<dbReference type="OrthoDB" id="8675247at2"/>
<evidence type="ECO:0000256" key="4">
    <source>
        <dbReference type="ARBA" id="ARBA00023163"/>
    </source>
</evidence>
<feature type="domain" description="HTH lysR-type" evidence="5">
    <location>
        <begin position="6"/>
        <end position="63"/>
    </location>
</feature>
<proteinExistence type="inferred from homology"/>
<dbReference type="InterPro" id="IPR050950">
    <property type="entry name" value="HTH-type_LysR_regulators"/>
</dbReference>
<gene>
    <name evidence="6" type="ORF">GM676_00180</name>
</gene>
<dbReference type="AlphaFoldDB" id="A0A6L6PBE9"/>
<comment type="similarity">
    <text evidence="1">Belongs to the LysR transcriptional regulatory family.</text>
</comment>
<dbReference type="PANTHER" id="PTHR30419">
    <property type="entry name" value="HTH-TYPE TRANSCRIPTIONAL REGULATOR YBHD"/>
    <property type="match status" value="1"/>
</dbReference>
<dbReference type="GO" id="GO:0005829">
    <property type="term" value="C:cytosol"/>
    <property type="evidence" value="ECO:0007669"/>
    <property type="project" value="TreeGrafter"/>
</dbReference>
<dbReference type="RefSeq" id="WP_155461364.1">
    <property type="nucleotide sequence ID" value="NZ_WNKY01000001.1"/>
</dbReference>
<dbReference type="PROSITE" id="PS50931">
    <property type="entry name" value="HTH_LYSR"/>
    <property type="match status" value="1"/>
</dbReference>
<comment type="caution">
    <text evidence="6">The sequence shown here is derived from an EMBL/GenBank/DDBJ whole genome shotgun (WGS) entry which is preliminary data.</text>
</comment>
<dbReference type="InterPro" id="IPR036390">
    <property type="entry name" value="WH_DNA-bd_sf"/>
</dbReference>
<evidence type="ECO:0000256" key="1">
    <source>
        <dbReference type="ARBA" id="ARBA00009437"/>
    </source>
</evidence>
<dbReference type="GO" id="GO:0003677">
    <property type="term" value="F:DNA binding"/>
    <property type="evidence" value="ECO:0007669"/>
    <property type="project" value="UniProtKB-KW"/>
</dbReference>
<keyword evidence="4" id="KW-0804">Transcription</keyword>
<dbReference type="SUPFAM" id="SSF53850">
    <property type="entry name" value="Periplasmic binding protein-like II"/>
    <property type="match status" value="1"/>
</dbReference>
<name>A0A6L6PBE9_9BURK</name>
<reference evidence="6 7" key="1">
    <citation type="submission" date="2019-11" db="EMBL/GenBank/DDBJ databases">
        <title>Type strains purchased from KCTC, JCM and DSMZ.</title>
        <authorList>
            <person name="Lu H."/>
        </authorList>
    </citation>
    <scope>NUCLEOTIDE SEQUENCE [LARGE SCALE GENOMIC DNA]</scope>
    <source>
        <strain evidence="6 7">KCTC 22382</strain>
    </source>
</reference>
<dbReference type="PANTHER" id="PTHR30419:SF30">
    <property type="entry name" value="LYSR FAMILY TRANSCRIPTIONAL REGULATOR"/>
    <property type="match status" value="1"/>
</dbReference>
<dbReference type="InterPro" id="IPR036388">
    <property type="entry name" value="WH-like_DNA-bd_sf"/>
</dbReference>
<dbReference type="GO" id="GO:0003700">
    <property type="term" value="F:DNA-binding transcription factor activity"/>
    <property type="evidence" value="ECO:0007669"/>
    <property type="project" value="InterPro"/>
</dbReference>
<dbReference type="Pfam" id="PF03466">
    <property type="entry name" value="LysR_substrate"/>
    <property type="match status" value="1"/>
</dbReference>
<evidence type="ECO:0000259" key="5">
    <source>
        <dbReference type="PROSITE" id="PS50931"/>
    </source>
</evidence>
<evidence type="ECO:0000256" key="2">
    <source>
        <dbReference type="ARBA" id="ARBA00023015"/>
    </source>
</evidence>
<dbReference type="SUPFAM" id="SSF46785">
    <property type="entry name" value="Winged helix' DNA-binding domain"/>
    <property type="match status" value="1"/>
</dbReference>
<evidence type="ECO:0000313" key="7">
    <source>
        <dbReference type="Proteomes" id="UP000475582"/>
    </source>
</evidence>
<keyword evidence="2" id="KW-0805">Transcription regulation</keyword>
<keyword evidence="7" id="KW-1185">Reference proteome</keyword>
<evidence type="ECO:0000313" key="6">
    <source>
        <dbReference type="EMBL" id="MTV35999.1"/>
    </source>
</evidence>
<dbReference type="InterPro" id="IPR000847">
    <property type="entry name" value="LysR_HTH_N"/>
</dbReference>
<organism evidence="6 7">
    <name type="scientific">Duganella radicis</name>
    <dbReference type="NCBI Taxonomy" id="551988"/>
    <lineage>
        <taxon>Bacteria</taxon>
        <taxon>Pseudomonadati</taxon>
        <taxon>Pseudomonadota</taxon>
        <taxon>Betaproteobacteria</taxon>
        <taxon>Burkholderiales</taxon>
        <taxon>Oxalobacteraceae</taxon>
        <taxon>Telluria group</taxon>
        <taxon>Duganella</taxon>
    </lineage>
</organism>